<gene>
    <name evidence="10" type="primary">gltX</name>
    <name evidence="13" type="ORF">G5C33_12035</name>
</gene>
<comment type="subcellular location">
    <subcellularLocation>
        <location evidence="1 10">Cytoplasm</location>
    </subcellularLocation>
</comment>
<dbReference type="GO" id="GO:0000049">
    <property type="term" value="F:tRNA binding"/>
    <property type="evidence" value="ECO:0007669"/>
    <property type="project" value="InterPro"/>
</dbReference>
<dbReference type="PROSITE" id="PS00178">
    <property type="entry name" value="AA_TRNA_LIGASE_I"/>
    <property type="match status" value="1"/>
</dbReference>
<dbReference type="EC" id="6.1.1.17" evidence="10"/>
<keyword evidence="5 10" id="KW-0436">Ligase</keyword>
<comment type="similarity">
    <text evidence="2 10">Belongs to the class-I aminoacyl-tRNA synthetase family. Glutamate--tRNA ligase type 1 subfamily.</text>
</comment>
<dbReference type="InterPro" id="IPR033910">
    <property type="entry name" value="GluRS_core"/>
</dbReference>
<dbReference type="GO" id="GO:0008270">
    <property type="term" value="F:zinc ion binding"/>
    <property type="evidence" value="ECO:0007669"/>
    <property type="project" value="InterPro"/>
</dbReference>
<dbReference type="HAMAP" id="MF_00022">
    <property type="entry name" value="Glu_tRNA_synth_type1"/>
    <property type="match status" value="1"/>
</dbReference>
<feature type="binding site" evidence="10">
    <location>
        <position position="276"/>
    </location>
    <ligand>
        <name>ATP</name>
        <dbReference type="ChEBI" id="CHEBI:30616"/>
    </ligand>
</feature>
<evidence type="ECO:0000313" key="13">
    <source>
        <dbReference type="EMBL" id="QIG80435.1"/>
    </source>
</evidence>
<dbReference type="InterPro" id="IPR020751">
    <property type="entry name" value="aa-tRNA-synth_I_codon-bd_sub2"/>
</dbReference>
<feature type="domain" description="Aminoacyl-tRNA synthetase class I anticodon-binding" evidence="12">
    <location>
        <begin position="358"/>
        <end position="495"/>
    </location>
</feature>
<dbReference type="PRINTS" id="PR00987">
    <property type="entry name" value="TRNASYNTHGLU"/>
</dbReference>
<dbReference type="InterPro" id="IPR045462">
    <property type="entry name" value="aa-tRNA-synth_I_cd-bd"/>
</dbReference>
<feature type="short sequence motif" description="'HIGH' region" evidence="10">
    <location>
        <begin position="40"/>
        <end position="50"/>
    </location>
</feature>
<reference evidence="13 14" key="1">
    <citation type="submission" date="2020-02" db="EMBL/GenBank/DDBJ databases">
        <authorList>
            <person name="Zheng R.K."/>
            <person name="Sun C.M."/>
        </authorList>
    </citation>
    <scope>NUCLEOTIDE SEQUENCE [LARGE SCALE GENOMIC DNA]</scope>
    <source>
        <strain evidence="14">zrk23</strain>
    </source>
</reference>
<dbReference type="InterPro" id="IPR049940">
    <property type="entry name" value="GluQ/Sye"/>
</dbReference>
<feature type="domain" description="Glutamyl/glutaminyl-tRNA synthetase class Ib catalytic" evidence="11">
    <location>
        <begin position="33"/>
        <end position="341"/>
    </location>
</feature>
<dbReference type="Pfam" id="PF19269">
    <property type="entry name" value="Anticodon_2"/>
    <property type="match status" value="1"/>
</dbReference>
<comment type="caution">
    <text evidence="10">Lacks conserved residue(s) required for the propagation of feature annotation.</text>
</comment>
<dbReference type="EMBL" id="CP049109">
    <property type="protein sequence ID" value="QIG80435.1"/>
    <property type="molecule type" value="Genomic_DNA"/>
</dbReference>
<evidence type="ECO:0000256" key="7">
    <source>
        <dbReference type="ARBA" id="ARBA00022840"/>
    </source>
</evidence>
<comment type="subunit">
    <text evidence="3 10">Monomer.</text>
</comment>
<dbReference type="PANTHER" id="PTHR43311">
    <property type="entry name" value="GLUTAMATE--TRNA LIGASE"/>
    <property type="match status" value="1"/>
</dbReference>
<dbReference type="GO" id="GO:0005829">
    <property type="term" value="C:cytosol"/>
    <property type="evidence" value="ECO:0007669"/>
    <property type="project" value="TreeGrafter"/>
</dbReference>
<comment type="function">
    <text evidence="10">Catalyzes the attachment of glutamate to tRNA(Glu) in a two-step reaction: glutamate is first activated by ATP to form Glu-AMP and then transferred to the acceptor end of tRNA(Glu).</text>
</comment>
<organism evidence="13 14">
    <name type="scientific">Stakelama tenebrarum</name>
    <dbReference type="NCBI Taxonomy" id="2711215"/>
    <lineage>
        <taxon>Bacteria</taxon>
        <taxon>Pseudomonadati</taxon>
        <taxon>Pseudomonadota</taxon>
        <taxon>Alphaproteobacteria</taxon>
        <taxon>Sphingomonadales</taxon>
        <taxon>Sphingomonadaceae</taxon>
        <taxon>Stakelama</taxon>
    </lineage>
</organism>
<dbReference type="Gene3D" id="1.10.10.350">
    <property type="match status" value="1"/>
</dbReference>
<sequence>MLGACPAELAINFSVWEQARLGARSETGGTPGEVVTRFAPSPTGFLHIGGARTALFNYLFARHHGGKFLLRIEDTDRARSTDAAIEAIFDGLRWLGLESDEEPVFQFSRQARHAEVAHKLLAAGHAYKCFATAEELAELRESQRAAGKPIRYDGRWRDRDPAEGGDKPFVVRLKAPREGAVTIADQVQGDVTVQNSEIDDFVLLRSDGTPTYMLAVVVDDNDMGVTHVIRGDDHLNNAFRQLPIYRAMRAIEGGWTDPVYAHVPLIHGADGAKLSKRHGALGVDAYRDELGLLPEAVSNYLLRLGWGHGDAEIISREQAVEWFTLEGVGRSPARFDLKKLENLNGHYIREADDSRLADLVAERLPFAPSDSDLDLLRRGMAVLKVRAANLLELAEGAMFLFRKRPLELDEAATALLKGDAPTLLARVHAALDAAASWDTEVLETAVRQVAEDAGVKLGAVAQPLRAALTGRRTSPGIFDVLVLLGREESLGRLADQMSAPAEG</sequence>
<dbReference type="SUPFAM" id="SSF52374">
    <property type="entry name" value="Nucleotidylyl transferase"/>
    <property type="match status" value="1"/>
</dbReference>
<keyword evidence="8 10" id="KW-0648">Protein biosynthesis</keyword>
<dbReference type="FunFam" id="3.40.50.620:FF:000007">
    <property type="entry name" value="Glutamate--tRNA ligase"/>
    <property type="match status" value="1"/>
</dbReference>
<evidence type="ECO:0000256" key="6">
    <source>
        <dbReference type="ARBA" id="ARBA00022741"/>
    </source>
</evidence>
<dbReference type="GO" id="GO:0004818">
    <property type="term" value="F:glutamate-tRNA ligase activity"/>
    <property type="evidence" value="ECO:0007669"/>
    <property type="project" value="UniProtKB-UniRule"/>
</dbReference>
<dbReference type="PANTHER" id="PTHR43311:SF2">
    <property type="entry name" value="GLUTAMATE--TRNA LIGASE, MITOCHONDRIAL-RELATED"/>
    <property type="match status" value="1"/>
</dbReference>
<dbReference type="SUPFAM" id="SSF48163">
    <property type="entry name" value="An anticodon-binding domain of class I aminoacyl-tRNA synthetases"/>
    <property type="match status" value="1"/>
</dbReference>
<keyword evidence="9 10" id="KW-0030">Aminoacyl-tRNA synthetase</keyword>
<evidence type="ECO:0000256" key="4">
    <source>
        <dbReference type="ARBA" id="ARBA00022490"/>
    </source>
</evidence>
<evidence type="ECO:0000256" key="5">
    <source>
        <dbReference type="ARBA" id="ARBA00022598"/>
    </source>
</evidence>
<protein>
    <recommendedName>
        <fullName evidence="10">Glutamate--tRNA ligase</fullName>
        <ecNumber evidence="10">6.1.1.17</ecNumber>
    </recommendedName>
    <alternativeName>
        <fullName evidence="10">Glutamyl-tRNA synthetase</fullName>
        <shortName evidence="10">GluRS</shortName>
    </alternativeName>
</protein>
<keyword evidence="4 10" id="KW-0963">Cytoplasm</keyword>
<evidence type="ECO:0000256" key="2">
    <source>
        <dbReference type="ARBA" id="ARBA00007894"/>
    </source>
</evidence>
<dbReference type="AlphaFoldDB" id="A0A6G6Y686"/>
<dbReference type="Proteomes" id="UP000501568">
    <property type="component" value="Chromosome"/>
</dbReference>
<keyword evidence="14" id="KW-1185">Reference proteome</keyword>
<evidence type="ECO:0000256" key="9">
    <source>
        <dbReference type="ARBA" id="ARBA00023146"/>
    </source>
</evidence>
<keyword evidence="7 10" id="KW-0067">ATP-binding</keyword>
<keyword evidence="6 10" id="KW-0547">Nucleotide-binding</keyword>
<dbReference type="InterPro" id="IPR008925">
    <property type="entry name" value="aa_tRNA-synth_I_cd-bd_sf"/>
</dbReference>
<evidence type="ECO:0000256" key="8">
    <source>
        <dbReference type="ARBA" id="ARBA00022917"/>
    </source>
</evidence>
<evidence type="ECO:0000256" key="10">
    <source>
        <dbReference type="HAMAP-Rule" id="MF_00022"/>
    </source>
</evidence>
<dbReference type="Gene3D" id="3.40.50.620">
    <property type="entry name" value="HUPs"/>
    <property type="match status" value="1"/>
</dbReference>
<dbReference type="Pfam" id="PF00749">
    <property type="entry name" value="tRNA-synt_1c"/>
    <property type="match status" value="1"/>
</dbReference>
<name>A0A6G6Y686_9SPHN</name>
<dbReference type="InterPro" id="IPR004527">
    <property type="entry name" value="Glu-tRNA-ligase_bac/mito"/>
</dbReference>
<evidence type="ECO:0000259" key="12">
    <source>
        <dbReference type="Pfam" id="PF19269"/>
    </source>
</evidence>
<dbReference type="GO" id="GO:0006424">
    <property type="term" value="P:glutamyl-tRNA aminoacylation"/>
    <property type="evidence" value="ECO:0007669"/>
    <property type="project" value="UniProtKB-UniRule"/>
</dbReference>
<evidence type="ECO:0000256" key="1">
    <source>
        <dbReference type="ARBA" id="ARBA00004496"/>
    </source>
</evidence>
<dbReference type="InterPro" id="IPR001412">
    <property type="entry name" value="aa-tRNA-synth_I_CS"/>
</dbReference>
<dbReference type="CDD" id="cd00808">
    <property type="entry name" value="GluRS_core"/>
    <property type="match status" value="1"/>
</dbReference>
<dbReference type="KEGG" id="spzr:G5C33_12035"/>
<evidence type="ECO:0000313" key="14">
    <source>
        <dbReference type="Proteomes" id="UP000501568"/>
    </source>
</evidence>
<proteinExistence type="inferred from homology"/>
<dbReference type="InterPro" id="IPR000924">
    <property type="entry name" value="Glu/Gln-tRNA-synth"/>
</dbReference>
<dbReference type="GO" id="GO:0005524">
    <property type="term" value="F:ATP binding"/>
    <property type="evidence" value="ECO:0007669"/>
    <property type="project" value="UniProtKB-UniRule"/>
</dbReference>
<dbReference type="InterPro" id="IPR014729">
    <property type="entry name" value="Rossmann-like_a/b/a_fold"/>
</dbReference>
<feature type="short sequence motif" description="'KMSKS' region" evidence="10">
    <location>
        <begin position="273"/>
        <end position="277"/>
    </location>
</feature>
<dbReference type="NCBIfam" id="TIGR00464">
    <property type="entry name" value="gltX_bact"/>
    <property type="match status" value="1"/>
</dbReference>
<evidence type="ECO:0000259" key="11">
    <source>
        <dbReference type="Pfam" id="PF00749"/>
    </source>
</evidence>
<evidence type="ECO:0000256" key="3">
    <source>
        <dbReference type="ARBA" id="ARBA00011245"/>
    </source>
</evidence>
<dbReference type="InterPro" id="IPR020058">
    <property type="entry name" value="Glu/Gln-tRNA-synth_Ib_cat-dom"/>
</dbReference>
<accession>A0A6G6Y686</accession>
<comment type="catalytic activity">
    <reaction evidence="10">
        <text>tRNA(Glu) + L-glutamate + ATP = L-glutamyl-tRNA(Glu) + AMP + diphosphate</text>
        <dbReference type="Rhea" id="RHEA:23540"/>
        <dbReference type="Rhea" id="RHEA-COMP:9663"/>
        <dbReference type="Rhea" id="RHEA-COMP:9680"/>
        <dbReference type="ChEBI" id="CHEBI:29985"/>
        <dbReference type="ChEBI" id="CHEBI:30616"/>
        <dbReference type="ChEBI" id="CHEBI:33019"/>
        <dbReference type="ChEBI" id="CHEBI:78442"/>
        <dbReference type="ChEBI" id="CHEBI:78520"/>
        <dbReference type="ChEBI" id="CHEBI:456215"/>
        <dbReference type="EC" id="6.1.1.17"/>
    </reaction>
</comment>